<proteinExistence type="predicted"/>
<gene>
    <name evidence="1" type="ORF">K1T71_013202</name>
</gene>
<protein>
    <submittedName>
        <fullName evidence="1">Uncharacterized protein</fullName>
    </submittedName>
</protein>
<organism evidence="1 2">
    <name type="scientific">Dendrolimus kikuchii</name>
    <dbReference type="NCBI Taxonomy" id="765133"/>
    <lineage>
        <taxon>Eukaryota</taxon>
        <taxon>Metazoa</taxon>
        <taxon>Ecdysozoa</taxon>
        <taxon>Arthropoda</taxon>
        <taxon>Hexapoda</taxon>
        <taxon>Insecta</taxon>
        <taxon>Pterygota</taxon>
        <taxon>Neoptera</taxon>
        <taxon>Endopterygota</taxon>
        <taxon>Lepidoptera</taxon>
        <taxon>Glossata</taxon>
        <taxon>Ditrysia</taxon>
        <taxon>Bombycoidea</taxon>
        <taxon>Lasiocampidae</taxon>
        <taxon>Dendrolimus</taxon>
    </lineage>
</organism>
<keyword evidence="2" id="KW-1185">Reference proteome</keyword>
<dbReference type="EMBL" id="CM034411">
    <property type="protein sequence ID" value="KAJ0171003.1"/>
    <property type="molecule type" value="Genomic_DNA"/>
</dbReference>
<reference evidence="1 2" key="1">
    <citation type="journal article" date="2021" name="Front. Genet.">
        <title>Chromosome-Level Genome Assembly Reveals Significant Gene Expansion in the Toll and IMD Signaling Pathways of Dendrolimus kikuchii.</title>
        <authorList>
            <person name="Zhou J."/>
            <person name="Wu P."/>
            <person name="Xiong Z."/>
            <person name="Liu N."/>
            <person name="Zhao N."/>
            <person name="Ji M."/>
            <person name="Qiu Y."/>
            <person name="Yang B."/>
        </authorList>
    </citation>
    <scope>NUCLEOTIDE SEQUENCE [LARGE SCALE GENOMIC DNA]</scope>
    <source>
        <strain evidence="1">Ann1</strain>
    </source>
</reference>
<dbReference type="Proteomes" id="UP000824533">
    <property type="component" value="Linkage Group LG25"/>
</dbReference>
<accession>A0ACC1CHD7</accession>
<comment type="caution">
    <text evidence="1">The sequence shown here is derived from an EMBL/GenBank/DDBJ whole genome shotgun (WGS) entry which is preliminary data.</text>
</comment>
<sequence length="147" mass="16592">MPKVPKQEETKLTVLIPEPEQIVSDSEAKSPVISPRLTRKTAAILAMSENKPSTSTPRPEYNTNPQRTFTPSTQGPPRVFCRYCKTAGHDISSCKKREYNNNRYRFYPNSSNTLNSPRSPPRVNFVDQPDEQIGQDEVDVSLAPLNE</sequence>
<evidence type="ECO:0000313" key="2">
    <source>
        <dbReference type="Proteomes" id="UP000824533"/>
    </source>
</evidence>
<evidence type="ECO:0000313" key="1">
    <source>
        <dbReference type="EMBL" id="KAJ0171003.1"/>
    </source>
</evidence>
<name>A0ACC1CHD7_9NEOP</name>